<name>A0A168CMB3_9HYPO</name>
<dbReference type="Proteomes" id="UP000078544">
    <property type="component" value="Unassembled WGS sequence"/>
</dbReference>
<evidence type="ECO:0008006" key="4">
    <source>
        <dbReference type="Google" id="ProtNLM"/>
    </source>
</evidence>
<dbReference type="AlphaFoldDB" id="A0A168CMB3"/>
<feature type="compositionally biased region" description="Basic and acidic residues" evidence="1">
    <location>
        <begin position="314"/>
        <end position="356"/>
    </location>
</feature>
<feature type="compositionally biased region" description="Basic residues" evidence="1">
    <location>
        <begin position="18"/>
        <end position="46"/>
    </location>
</feature>
<feature type="region of interest" description="Disordered" evidence="1">
    <location>
        <begin position="143"/>
        <end position="356"/>
    </location>
</feature>
<evidence type="ECO:0000256" key="1">
    <source>
        <dbReference type="SAM" id="MobiDB-lite"/>
    </source>
</evidence>
<accession>A0A168CMB3</accession>
<sequence>MHENHTSRDEKRRDARSRSPRRSKHSHRHRHNDSHSHSHSRSHGAARRSASPHAVEASSPPRPRNLPFDARRLGKSDYRAFEPLFAYYLDLQKQKDLAGMEEREARGRWKSFVGKWNRGELAEGWYEPDMLTRCAAAAAAAASPSPAEGDYGEGLAADNGGRRAKDAEEDGESDRGDRSDYEDEDEDDEDEEGGGYGPALPQQQHQRRSIAHRARDATVQDILERDEALRSDRQASRLQDKKLAKERLEEMLPPRAEPGSRERRLEKKKEASERMRQFRERGASPDMEVGDDELMGGGGGGGAAGGGGGGADGLAEHKRAREMEQKRKSQRQVRRDEFERARREEMEERRRAWQAREEGTVSMLRELARQRFG</sequence>
<reference evidence="2 3" key="1">
    <citation type="journal article" date="2016" name="Genome Biol. Evol.">
        <title>Divergent and convergent evolution of fungal pathogenicity.</title>
        <authorList>
            <person name="Shang Y."/>
            <person name="Xiao G."/>
            <person name="Zheng P."/>
            <person name="Cen K."/>
            <person name="Zhan S."/>
            <person name="Wang C."/>
        </authorList>
    </citation>
    <scope>NUCLEOTIDE SEQUENCE [LARGE SCALE GENOMIC DNA]</scope>
    <source>
        <strain evidence="2 3">RCEF 2490</strain>
    </source>
</reference>
<proteinExistence type="predicted"/>
<gene>
    <name evidence="2" type="ORF">AAL_04010</name>
</gene>
<dbReference type="PANTHER" id="PTHR34117:SF1">
    <property type="entry name" value="STYLE CELL-CYCLE INHIBITOR 1"/>
    <property type="match status" value="1"/>
</dbReference>
<feature type="compositionally biased region" description="Basic and acidic residues" evidence="1">
    <location>
        <begin position="1"/>
        <end position="17"/>
    </location>
</feature>
<dbReference type="STRING" id="1081109.A0A168CMB3"/>
<dbReference type="EMBL" id="AZGY01000007">
    <property type="protein sequence ID" value="KZZ96781.1"/>
    <property type="molecule type" value="Genomic_DNA"/>
</dbReference>
<evidence type="ECO:0000313" key="2">
    <source>
        <dbReference type="EMBL" id="KZZ96781.1"/>
    </source>
</evidence>
<keyword evidence="3" id="KW-1185">Reference proteome</keyword>
<dbReference type="InterPro" id="IPR044688">
    <property type="entry name" value="SCI-1-like"/>
</dbReference>
<evidence type="ECO:0000313" key="3">
    <source>
        <dbReference type="Proteomes" id="UP000078544"/>
    </source>
</evidence>
<feature type="compositionally biased region" description="Gly residues" evidence="1">
    <location>
        <begin position="295"/>
        <end position="312"/>
    </location>
</feature>
<protein>
    <recommendedName>
        <fullName evidence="4">RNA helicase HEL117-like protein</fullName>
    </recommendedName>
</protein>
<dbReference type="OrthoDB" id="2139939at2759"/>
<feature type="region of interest" description="Disordered" evidence="1">
    <location>
        <begin position="1"/>
        <end position="70"/>
    </location>
</feature>
<dbReference type="PANTHER" id="PTHR34117">
    <property type="entry name" value="STYLE CELL-CYCLE INHIBITOR 1"/>
    <property type="match status" value="1"/>
</dbReference>
<feature type="compositionally biased region" description="Acidic residues" evidence="1">
    <location>
        <begin position="180"/>
        <end position="193"/>
    </location>
</feature>
<organism evidence="2 3">
    <name type="scientific">Moelleriella libera RCEF 2490</name>
    <dbReference type="NCBI Taxonomy" id="1081109"/>
    <lineage>
        <taxon>Eukaryota</taxon>
        <taxon>Fungi</taxon>
        <taxon>Dikarya</taxon>
        <taxon>Ascomycota</taxon>
        <taxon>Pezizomycotina</taxon>
        <taxon>Sordariomycetes</taxon>
        <taxon>Hypocreomycetidae</taxon>
        <taxon>Hypocreales</taxon>
        <taxon>Clavicipitaceae</taxon>
        <taxon>Moelleriella</taxon>
    </lineage>
</organism>
<comment type="caution">
    <text evidence="2">The sequence shown here is derived from an EMBL/GenBank/DDBJ whole genome shotgun (WGS) entry which is preliminary data.</text>
</comment>
<feature type="compositionally biased region" description="Basic and acidic residues" evidence="1">
    <location>
        <begin position="213"/>
        <end position="283"/>
    </location>
</feature>